<dbReference type="GO" id="GO:0006730">
    <property type="term" value="P:one-carbon metabolic process"/>
    <property type="evidence" value="ECO:0007669"/>
    <property type="project" value="UniProtKB-KW"/>
</dbReference>
<evidence type="ECO:0000256" key="2">
    <source>
        <dbReference type="ARBA" id="ARBA00008276"/>
    </source>
</evidence>
<keyword evidence="4" id="KW-0554">One-carbon metabolism</keyword>
<evidence type="ECO:0000256" key="5">
    <source>
        <dbReference type="ARBA" id="ARBA00022598"/>
    </source>
</evidence>
<evidence type="ECO:0000256" key="1">
    <source>
        <dbReference type="ARBA" id="ARBA00005150"/>
    </source>
</evidence>
<accession>A0A485LCY6</accession>
<name>A0A485LCY6_9STRA</name>
<evidence type="ECO:0000256" key="11">
    <source>
        <dbReference type="ARBA" id="ARBA00030876"/>
    </source>
</evidence>
<keyword evidence="7" id="KW-0547">Nucleotide-binding</keyword>
<evidence type="ECO:0000256" key="8">
    <source>
        <dbReference type="ARBA" id="ARBA00022840"/>
    </source>
</evidence>
<reference evidence="14 15" key="1">
    <citation type="submission" date="2019-03" db="EMBL/GenBank/DDBJ databases">
        <authorList>
            <person name="Gaulin E."/>
            <person name="Dumas B."/>
        </authorList>
    </citation>
    <scope>NUCLEOTIDE SEQUENCE [LARGE SCALE GENOMIC DNA]</scope>
    <source>
        <strain evidence="14">CBS 568.67</strain>
    </source>
</reference>
<dbReference type="Gene3D" id="3.90.190.20">
    <property type="entry name" value="Mur ligase, C-terminal domain"/>
    <property type="match status" value="1"/>
</dbReference>
<evidence type="ECO:0000313" key="14">
    <source>
        <dbReference type="EMBL" id="VFT95617.1"/>
    </source>
</evidence>
<proteinExistence type="inferred from homology"/>
<sequence>MAPGAHNGLRDYTAEETAHFRALGVDGAMDILLGMPGRPAYTGVKDSREVAVEMMDSYLKRLHLDPSGLSIVHVAGTKGKGSTSAFTESILRAHGAKTGMFTSPHLINPNERFRINGKPVSDAIFLKNFWAIWDGLTSTADQADGFPPMANFFRFFTLMALRMFQEEGVDVVLLEVGLGGRVDATNVIKNPVVTGVTTLDLDHTRVLGETIDKIAREKAGIFKAHVPAFTIAQVPLAAETLVQCAAEAKAPLVVVPPLAELNIATHDLEHSLGMHGEYQRVNAALAIALASTWLAAKHATPTPPFHAMITPTILQGLKNAFWPGRSQTLIDPAQPSTVYHIDGAHTPLSIECCVQWFDSCCRATPTACRVLIFNCHHERDVVTLFQPLLALQFDYVVFCPSRSCRPSIVKIPSVREALLKAHLDISGLPSDVFNTDAFPPRDDKMHWQHVCEKTWSILHQIHGQPTATSIFPSVEHTLEWVRKTAAGRDTKVLVTGSLYNVGDTLSALQWTE</sequence>
<dbReference type="EMBL" id="VJMH01006420">
    <property type="protein sequence ID" value="KAF0689700.1"/>
    <property type="molecule type" value="Genomic_DNA"/>
</dbReference>
<gene>
    <name evidence="14" type="primary">Aste57867_18883</name>
    <name evidence="13" type="ORF">As57867_018819</name>
    <name evidence="14" type="ORF">ASTE57867_18883</name>
</gene>
<dbReference type="NCBIfam" id="TIGR01499">
    <property type="entry name" value="folC"/>
    <property type="match status" value="1"/>
</dbReference>
<evidence type="ECO:0000256" key="3">
    <source>
        <dbReference type="ARBA" id="ARBA00013025"/>
    </source>
</evidence>
<comment type="similarity">
    <text evidence="2">Belongs to the folylpolyglutamate synthase family.</text>
</comment>
<evidence type="ECO:0000256" key="4">
    <source>
        <dbReference type="ARBA" id="ARBA00022563"/>
    </source>
</evidence>
<dbReference type="GO" id="GO:0004326">
    <property type="term" value="F:tetrahydrofolylpolyglutamate synthase activity"/>
    <property type="evidence" value="ECO:0007669"/>
    <property type="project" value="UniProtKB-EC"/>
</dbReference>
<keyword evidence="15" id="KW-1185">Reference proteome</keyword>
<dbReference type="Proteomes" id="UP000332933">
    <property type="component" value="Unassembled WGS sequence"/>
</dbReference>
<dbReference type="GO" id="GO:0005524">
    <property type="term" value="F:ATP binding"/>
    <property type="evidence" value="ECO:0007669"/>
    <property type="project" value="UniProtKB-KW"/>
</dbReference>
<dbReference type="InterPro" id="IPR036565">
    <property type="entry name" value="Mur-like_cat_sf"/>
</dbReference>
<dbReference type="PANTHER" id="PTHR11136">
    <property type="entry name" value="FOLYLPOLYGLUTAMATE SYNTHASE-RELATED"/>
    <property type="match status" value="1"/>
</dbReference>
<dbReference type="InterPro" id="IPR001645">
    <property type="entry name" value="Folylpolyglutamate_synth"/>
</dbReference>
<evidence type="ECO:0000256" key="6">
    <source>
        <dbReference type="ARBA" id="ARBA00022723"/>
    </source>
</evidence>
<dbReference type="PROSITE" id="PS01011">
    <property type="entry name" value="FOLYLPOLYGLU_SYNT_1"/>
    <property type="match status" value="1"/>
</dbReference>
<dbReference type="InterPro" id="IPR036615">
    <property type="entry name" value="Mur_ligase_C_dom_sf"/>
</dbReference>
<comment type="pathway">
    <text evidence="1">Cofactor biosynthesis; tetrahydrofolylpolyglutamate biosynthesis.</text>
</comment>
<dbReference type="SUPFAM" id="SSF53623">
    <property type="entry name" value="MurD-like peptide ligases, catalytic domain"/>
    <property type="match status" value="1"/>
</dbReference>
<dbReference type="GO" id="GO:0005829">
    <property type="term" value="C:cytosol"/>
    <property type="evidence" value="ECO:0007669"/>
    <property type="project" value="TreeGrafter"/>
</dbReference>
<dbReference type="PANTHER" id="PTHR11136:SF5">
    <property type="entry name" value="FOLYLPOLYGLUTAMATE SYNTHASE, MITOCHONDRIAL"/>
    <property type="match status" value="1"/>
</dbReference>
<keyword evidence="5" id="KW-0436">Ligase</keyword>
<dbReference type="SUPFAM" id="SSF53244">
    <property type="entry name" value="MurD-like peptide ligases, peptide-binding domain"/>
    <property type="match status" value="1"/>
</dbReference>
<dbReference type="OrthoDB" id="5212574at2759"/>
<organism evidence="14 15">
    <name type="scientific">Aphanomyces stellatus</name>
    <dbReference type="NCBI Taxonomy" id="120398"/>
    <lineage>
        <taxon>Eukaryota</taxon>
        <taxon>Sar</taxon>
        <taxon>Stramenopiles</taxon>
        <taxon>Oomycota</taxon>
        <taxon>Saprolegniomycetes</taxon>
        <taxon>Saprolegniales</taxon>
        <taxon>Verrucalvaceae</taxon>
        <taxon>Aphanomyces</taxon>
    </lineage>
</organism>
<dbReference type="InterPro" id="IPR018109">
    <property type="entry name" value="Folylpolyglutamate_synth_CS"/>
</dbReference>
<evidence type="ECO:0000313" key="15">
    <source>
        <dbReference type="Proteomes" id="UP000332933"/>
    </source>
</evidence>
<evidence type="ECO:0000313" key="13">
    <source>
        <dbReference type="EMBL" id="KAF0689700.1"/>
    </source>
</evidence>
<dbReference type="EC" id="6.3.2.17" evidence="3"/>
<keyword evidence="9" id="KW-0460">Magnesium</keyword>
<evidence type="ECO:0000256" key="12">
    <source>
        <dbReference type="ARBA" id="ARBA00047493"/>
    </source>
</evidence>
<evidence type="ECO:0000256" key="9">
    <source>
        <dbReference type="ARBA" id="ARBA00022842"/>
    </source>
</evidence>
<dbReference type="EMBL" id="CAADRA010006441">
    <property type="protein sequence ID" value="VFT95617.1"/>
    <property type="molecule type" value="Genomic_DNA"/>
</dbReference>
<keyword evidence="8" id="KW-0067">ATP-binding</keyword>
<dbReference type="UniPathway" id="UPA00850"/>
<dbReference type="GO" id="GO:0046872">
    <property type="term" value="F:metal ion binding"/>
    <property type="evidence" value="ECO:0007669"/>
    <property type="project" value="UniProtKB-KW"/>
</dbReference>
<keyword evidence="6" id="KW-0479">Metal-binding</keyword>
<protein>
    <recommendedName>
        <fullName evidence="3">tetrahydrofolate synthase</fullName>
        <ecNumber evidence="3">6.3.2.17</ecNumber>
    </recommendedName>
    <alternativeName>
        <fullName evidence="11">Folylpoly-gamma-glutamate synthetase</fullName>
    </alternativeName>
    <alternativeName>
        <fullName evidence="10">Tetrahydrofolylpolyglutamate synthase</fullName>
    </alternativeName>
</protein>
<evidence type="ECO:0000256" key="7">
    <source>
        <dbReference type="ARBA" id="ARBA00022741"/>
    </source>
</evidence>
<dbReference type="PROSITE" id="PS01012">
    <property type="entry name" value="FOLYLPOLYGLU_SYNT_2"/>
    <property type="match status" value="1"/>
</dbReference>
<reference evidence="13" key="2">
    <citation type="submission" date="2019-06" db="EMBL/GenBank/DDBJ databases">
        <title>Genomics analysis of Aphanomyces spp. identifies a new class of oomycete effector associated with host adaptation.</title>
        <authorList>
            <person name="Gaulin E."/>
        </authorList>
    </citation>
    <scope>NUCLEOTIDE SEQUENCE</scope>
    <source>
        <strain evidence="13">CBS 578.67</strain>
    </source>
</reference>
<dbReference type="GO" id="GO:0005739">
    <property type="term" value="C:mitochondrion"/>
    <property type="evidence" value="ECO:0007669"/>
    <property type="project" value="TreeGrafter"/>
</dbReference>
<comment type="catalytic activity">
    <reaction evidence="12">
        <text>(6S)-5,6,7,8-tetrahydrofolyl-(gamma-L-Glu)(n) + L-glutamate + ATP = (6S)-5,6,7,8-tetrahydrofolyl-(gamma-L-Glu)(n+1) + ADP + phosphate + H(+)</text>
        <dbReference type="Rhea" id="RHEA:10580"/>
        <dbReference type="Rhea" id="RHEA-COMP:14738"/>
        <dbReference type="Rhea" id="RHEA-COMP:14740"/>
        <dbReference type="ChEBI" id="CHEBI:15378"/>
        <dbReference type="ChEBI" id="CHEBI:29985"/>
        <dbReference type="ChEBI" id="CHEBI:30616"/>
        <dbReference type="ChEBI" id="CHEBI:43474"/>
        <dbReference type="ChEBI" id="CHEBI:141005"/>
        <dbReference type="ChEBI" id="CHEBI:456216"/>
        <dbReference type="EC" id="6.3.2.17"/>
    </reaction>
</comment>
<dbReference type="Gene3D" id="3.40.1190.10">
    <property type="entry name" value="Mur-like, catalytic domain"/>
    <property type="match status" value="1"/>
</dbReference>
<dbReference type="AlphaFoldDB" id="A0A485LCY6"/>
<evidence type="ECO:0000256" key="10">
    <source>
        <dbReference type="ARBA" id="ARBA00030592"/>
    </source>
</evidence>